<dbReference type="EMBL" id="JAUIZM010000002">
    <property type="protein sequence ID" value="KAK1395636.1"/>
    <property type="molecule type" value="Genomic_DNA"/>
</dbReference>
<feature type="compositionally biased region" description="Basic residues" evidence="1">
    <location>
        <begin position="157"/>
        <end position="170"/>
    </location>
</feature>
<name>A0AAD8J3K4_9APIA</name>
<dbReference type="PANTHER" id="PTHR37615:SF1">
    <property type="entry name" value="NUCLEOPORIN NUP159-LIKE"/>
    <property type="match status" value="1"/>
</dbReference>
<feature type="compositionally biased region" description="Basic and acidic residues" evidence="1">
    <location>
        <begin position="121"/>
        <end position="130"/>
    </location>
</feature>
<dbReference type="GO" id="GO:0004347">
    <property type="term" value="F:glucose-6-phosphate isomerase activity"/>
    <property type="evidence" value="ECO:0007669"/>
    <property type="project" value="InterPro"/>
</dbReference>
<dbReference type="GO" id="GO:0006096">
    <property type="term" value="P:glycolytic process"/>
    <property type="evidence" value="ECO:0007669"/>
    <property type="project" value="InterPro"/>
</dbReference>
<reference evidence="2" key="1">
    <citation type="submission" date="2023-02" db="EMBL/GenBank/DDBJ databases">
        <title>Genome of toxic invasive species Heracleum sosnowskyi carries increased number of genes despite the absence of recent whole-genome duplications.</title>
        <authorList>
            <person name="Schelkunov M."/>
            <person name="Shtratnikova V."/>
            <person name="Makarenko M."/>
            <person name="Klepikova A."/>
            <person name="Omelchenko D."/>
            <person name="Novikova G."/>
            <person name="Obukhova E."/>
            <person name="Bogdanov V."/>
            <person name="Penin A."/>
            <person name="Logacheva M."/>
        </authorList>
    </citation>
    <scope>NUCLEOTIDE SEQUENCE</scope>
    <source>
        <strain evidence="2">Hsosn_3</strain>
        <tissue evidence="2">Leaf</tissue>
    </source>
</reference>
<dbReference type="Pfam" id="PF00342">
    <property type="entry name" value="PGI"/>
    <property type="match status" value="1"/>
</dbReference>
<evidence type="ECO:0000256" key="1">
    <source>
        <dbReference type="SAM" id="MobiDB-lite"/>
    </source>
</evidence>
<dbReference type="Proteomes" id="UP001237642">
    <property type="component" value="Unassembled WGS sequence"/>
</dbReference>
<evidence type="ECO:0000313" key="3">
    <source>
        <dbReference type="Proteomes" id="UP001237642"/>
    </source>
</evidence>
<dbReference type="InterPro" id="IPR001672">
    <property type="entry name" value="G6P_Isomerase"/>
</dbReference>
<dbReference type="AlphaFoldDB" id="A0AAD8J3K4"/>
<comment type="caution">
    <text evidence="2">The sequence shown here is derived from an EMBL/GenBank/DDBJ whole genome shotgun (WGS) entry which is preliminary data.</text>
</comment>
<dbReference type="GO" id="GO:0097367">
    <property type="term" value="F:carbohydrate derivative binding"/>
    <property type="evidence" value="ECO:0007669"/>
    <property type="project" value="InterPro"/>
</dbReference>
<gene>
    <name evidence="2" type="ORF">POM88_005499</name>
</gene>
<sequence length="170" mass="19487">MYVGIGSGSFWTQQREMARDRTLNRTPEQLLSENVVQHLISHKTFSGNRPSLSLLLPSLSAYNIGQEKVIAKNTKELSVAISESSMADQEDTRQIITPRKRGRPRKVEQETSAEEQEDETDEHKKPKTSDQEDDGQEDQLNPRKIEQEPKQQQPRSSRARRKNKPMKSST</sequence>
<reference evidence="2" key="2">
    <citation type="submission" date="2023-05" db="EMBL/GenBank/DDBJ databases">
        <authorList>
            <person name="Schelkunov M.I."/>
        </authorList>
    </citation>
    <scope>NUCLEOTIDE SEQUENCE</scope>
    <source>
        <strain evidence="2">Hsosn_3</strain>
        <tissue evidence="2">Leaf</tissue>
    </source>
</reference>
<proteinExistence type="predicted"/>
<dbReference type="InterPro" id="IPR046348">
    <property type="entry name" value="SIS_dom_sf"/>
</dbReference>
<accession>A0AAD8J3K4</accession>
<feature type="region of interest" description="Disordered" evidence="1">
    <location>
        <begin position="81"/>
        <end position="170"/>
    </location>
</feature>
<feature type="compositionally biased region" description="Basic and acidic residues" evidence="1">
    <location>
        <begin position="140"/>
        <end position="149"/>
    </location>
</feature>
<keyword evidence="3" id="KW-1185">Reference proteome</keyword>
<evidence type="ECO:0000313" key="2">
    <source>
        <dbReference type="EMBL" id="KAK1395636.1"/>
    </source>
</evidence>
<protein>
    <submittedName>
        <fullName evidence="2">Uncharacterized protein</fullName>
    </submittedName>
</protein>
<organism evidence="2 3">
    <name type="scientific">Heracleum sosnowskyi</name>
    <dbReference type="NCBI Taxonomy" id="360622"/>
    <lineage>
        <taxon>Eukaryota</taxon>
        <taxon>Viridiplantae</taxon>
        <taxon>Streptophyta</taxon>
        <taxon>Embryophyta</taxon>
        <taxon>Tracheophyta</taxon>
        <taxon>Spermatophyta</taxon>
        <taxon>Magnoliopsida</taxon>
        <taxon>eudicotyledons</taxon>
        <taxon>Gunneridae</taxon>
        <taxon>Pentapetalae</taxon>
        <taxon>asterids</taxon>
        <taxon>campanulids</taxon>
        <taxon>Apiales</taxon>
        <taxon>Apiaceae</taxon>
        <taxon>Apioideae</taxon>
        <taxon>apioid superclade</taxon>
        <taxon>Tordylieae</taxon>
        <taxon>Tordyliinae</taxon>
        <taxon>Heracleum</taxon>
    </lineage>
</organism>
<dbReference type="GO" id="GO:0006094">
    <property type="term" value="P:gluconeogenesis"/>
    <property type="evidence" value="ECO:0007669"/>
    <property type="project" value="InterPro"/>
</dbReference>
<feature type="compositionally biased region" description="Acidic residues" evidence="1">
    <location>
        <begin position="111"/>
        <end position="120"/>
    </location>
</feature>
<dbReference type="PANTHER" id="PTHR37615">
    <property type="entry name" value="NUCLEOPORIN NUP159-LIKE"/>
    <property type="match status" value="1"/>
</dbReference>
<dbReference type="SUPFAM" id="SSF53697">
    <property type="entry name" value="SIS domain"/>
    <property type="match status" value="1"/>
</dbReference>
<dbReference type="Gene3D" id="3.40.50.10490">
    <property type="entry name" value="Glucose-6-phosphate isomerase like protein, domain 1"/>
    <property type="match status" value="1"/>
</dbReference>